<dbReference type="OrthoDB" id="1082336at2"/>
<organism evidence="3 4">
    <name type="scientific">Prevotella melaninogenica</name>
    <dbReference type="NCBI Taxonomy" id="28132"/>
    <lineage>
        <taxon>Bacteria</taxon>
        <taxon>Pseudomonadati</taxon>
        <taxon>Bacteroidota</taxon>
        <taxon>Bacteroidia</taxon>
        <taxon>Bacteroidales</taxon>
        <taxon>Prevotellaceae</taxon>
        <taxon>Prevotella</taxon>
    </lineage>
</organism>
<feature type="signal peptide" evidence="2">
    <location>
        <begin position="1"/>
        <end position="19"/>
    </location>
</feature>
<dbReference type="Proteomes" id="UP000267517">
    <property type="component" value="Chromosome I"/>
</dbReference>
<reference evidence="3 4" key="1">
    <citation type="submission" date="2017-05" db="EMBL/GenBank/DDBJ databases">
        <title>whole genome sequence of Prevotella melaninogenica GAI 07411.</title>
        <authorList>
            <person name="Kondo Y."/>
            <person name="Hoshino T."/>
        </authorList>
    </citation>
    <scope>NUCLEOTIDE SEQUENCE [LARGE SCALE GENOMIC DNA]</scope>
    <source>
        <strain evidence="3 4">GAI 07411</strain>
    </source>
</reference>
<proteinExistence type="predicted"/>
<sequence>MKRLYFILLVSTLFTVATAQRVARSYIPHGAFFYDSQWQGVNSPDKAAYYRVLAVDDKGQKMFYDYYITGQLQAEKHYISINKQNDRNTVLNGVCRTFHKSGRVESVLQYKNGKANGRALSFFPSGNIGMKLSYRNGLLDGPCYTYTESGRLEYTTVWRNGTKVNEIKGGKDHYIDKNTNEDEFCERYRQDEALIMAQSKSIYKARENTEPKDKVEIKDAKKVNNHLSKDTKESLSTHDYSTKNDHGKSVNNKVKEHAAKQTTKEDKYLANIKYPDSSKGKTGNTKGEKSSDMSLPQKGRFNFAYLHSLLSRESERLKSVDALTNISYNFLLNSSQIIDGFGAQKEVIFHHNMIYDVQNSKDKVTGNKPRQIGYFGTIVGGNLLVERINIFTWSEEEMYLIAQEAINAGYKTLGGIDYKGTDGNFILEPKMKSMNYDEREVVVTFTHQPNLYAGLYHIQMDVR</sequence>
<feature type="region of interest" description="Disordered" evidence="1">
    <location>
        <begin position="273"/>
        <end position="295"/>
    </location>
</feature>
<evidence type="ECO:0008006" key="5">
    <source>
        <dbReference type="Google" id="ProtNLM"/>
    </source>
</evidence>
<evidence type="ECO:0000256" key="1">
    <source>
        <dbReference type="SAM" id="MobiDB-lite"/>
    </source>
</evidence>
<dbReference type="Gene3D" id="2.20.110.10">
    <property type="entry name" value="Histone H3 K4-specific methyltransferase SET7/9 N-terminal domain"/>
    <property type="match status" value="1"/>
</dbReference>
<gene>
    <name evidence="3" type="ORF">PMEL1_00695</name>
</gene>
<feature type="region of interest" description="Disordered" evidence="1">
    <location>
        <begin position="225"/>
        <end position="250"/>
    </location>
</feature>
<dbReference type="RefSeq" id="WP_120173976.1">
    <property type="nucleotide sequence ID" value="NZ_AP018049.1"/>
</dbReference>
<dbReference type="AlphaFoldDB" id="A0A250KGF6"/>
<evidence type="ECO:0000256" key="2">
    <source>
        <dbReference type="SAM" id="SignalP"/>
    </source>
</evidence>
<evidence type="ECO:0000313" key="3">
    <source>
        <dbReference type="EMBL" id="BBA28787.1"/>
    </source>
</evidence>
<dbReference type="SUPFAM" id="SSF82185">
    <property type="entry name" value="Histone H3 K4-specific methyltransferase SET7/9 N-terminal domain"/>
    <property type="match status" value="1"/>
</dbReference>
<keyword evidence="2" id="KW-0732">Signal</keyword>
<evidence type="ECO:0000313" key="4">
    <source>
        <dbReference type="Proteomes" id="UP000267517"/>
    </source>
</evidence>
<accession>A0A250KGF6</accession>
<feature type="chain" id="PRO_5012829228" description="MORN repeat protein" evidence="2">
    <location>
        <begin position="20"/>
        <end position="463"/>
    </location>
</feature>
<dbReference type="EMBL" id="AP018049">
    <property type="protein sequence ID" value="BBA28787.1"/>
    <property type="molecule type" value="Genomic_DNA"/>
</dbReference>
<name>A0A250KGF6_9BACT</name>
<protein>
    <recommendedName>
        <fullName evidence="5">MORN repeat protein</fullName>
    </recommendedName>
</protein>